<dbReference type="PANTHER" id="PTHR31836">
    <property type="match status" value="1"/>
</dbReference>
<feature type="compositionally biased region" description="Basic residues" evidence="2">
    <location>
        <begin position="300"/>
        <end position="314"/>
    </location>
</feature>
<dbReference type="InterPro" id="IPR036908">
    <property type="entry name" value="RlpA-like_sf"/>
</dbReference>
<dbReference type="PANTHER" id="PTHR31836:SF28">
    <property type="entry name" value="SRCR DOMAIN-CONTAINING PROTEIN-RELATED"/>
    <property type="match status" value="1"/>
</dbReference>
<dbReference type="EMBL" id="LHPG02000006">
    <property type="protein sequence ID" value="PRW57637.1"/>
    <property type="molecule type" value="Genomic_DNA"/>
</dbReference>
<feature type="compositionally biased region" description="Low complexity" evidence="2">
    <location>
        <begin position="456"/>
        <end position="476"/>
    </location>
</feature>
<evidence type="ECO:0000256" key="1">
    <source>
        <dbReference type="ARBA" id="ARBA00022729"/>
    </source>
</evidence>
<keyword evidence="1 3" id="KW-0732">Signal</keyword>
<accession>A0A2P6TU87</accession>
<evidence type="ECO:0000313" key="4">
    <source>
        <dbReference type="EMBL" id="PRW57637.1"/>
    </source>
</evidence>
<dbReference type="Gene3D" id="2.40.40.10">
    <property type="entry name" value="RlpA-like domain"/>
    <property type="match status" value="1"/>
</dbReference>
<evidence type="ECO:0000256" key="3">
    <source>
        <dbReference type="SAM" id="SignalP"/>
    </source>
</evidence>
<dbReference type="SUPFAM" id="SSF50685">
    <property type="entry name" value="Barwin-like endoglucanases"/>
    <property type="match status" value="1"/>
</dbReference>
<feature type="chain" id="PRO_5015132510" description="Expansin-like EG45 domain-containing protein" evidence="3">
    <location>
        <begin position="26"/>
        <end position="476"/>
    </location>
</feature>
<feature type="region of interest" description="Disordered" evidence="2">
    <location>
        <begin position="421"/>
        <end position="476"/>
    </location>
</feature>
<evidence type="ECO:0000256" key="2">
    <source>
        <dbReference type="SAM" id="MobiDB-lite"/>
    </source>
</evidence>
<reference evidence="4 5" key="1">
    <citation type="journal article" date="2018" name="Plant J.">
        <title>Genome sequences of Chlorella sorokiniana UTEX 1602 and Micractinium conductrix SAG 241.80: implications to maltose excretion by a green alga.</title>
        <authorList>
            <person name="Arriola M.B."/>
            <person name="Velmurugan N."/>
            <person name="Zhang Y."/>
            <person name="Plunkett M.H."/>
            <person name="Hondzo H."/>
            <person name="Barney B.M."/>
        </authorList>
    </citation>
    <scope>NUCLEOTIDE SEQUENCE [LARGE SCALE GENOMIC DNA]</scope>
    <source>
        <strain evidence="5">UTEX 1602</strain>
    </source>
</reference>
<keyword evidence="5" id="KW-1185">Reference proteome</keyword>
<protein>
    <recommendedName>
        <fullName evidence="6">Expansin-like EG45 domain-containing protein</fullName>
    </recommendedName>
</protein>
<proteinExistence type="predicted"/>
<dbReference type="InterPro" id="IPR051477">
    <property type="entry name" value="Expansin_CellWall"/>
</dbReference>
<evidence type="ECO:0000313" key="5">
    <source>
        <dbReference type="Proteomes" id="UP000239899"/>
    </source>
</evidence>
<dbReference type="OrthoDB" id="518142at2759"/>
<organism evidence="4 5">
    <name type="scientific">Chlorella sorokiniana</name>
    <name type="common">Freshwater green alga</name>
    <dbReference type="NCBI Taxonomy" id="3076"/>
    <lineage>
        <taxon>Eukaryota</taxon>
        <taxon>Viridiplantae</taxon>
        <taxon>Chlorophyta</taxon>
        <taxon>core chlorophytes</taxon>
        <taxon>Trebouxiophyceae</taxon>
        <taxon>Chlorellales</taxon>
        <taxon>Chlorellaceae</taxon>
        <taxon>Chlorella clade</taxon>
        <taxon>Chlorella</taxon>
    </lineage>
</organism>
<feature type="signal peptide" evidence="3">
    <location>
        <begin position="1"/>
        <end position="25"/>
    </location>
</feature>
<feature type="compositionally biased region" description="Pro residues" evidence="2">
    <location>
        <begin position="31"/>
        <end position="49"/>
    </location>
</feature>
<dbReference type="AlphaFoldDB" id="A0A2P6TU87"/>
<gene>
    <name evidence="4" type="ORF">C2E21_3375</name>
</gene>
<comment type="caution">
    <text evidence="4">The sequence shown here is derived from an EMBL/GenBank/DDBJ whole genome shotgun (WGS) entry which is preliminary data.</text>
</comment>
<feature type="region of interest" description="Disordered" evidence="2">
    <location>
        <begin position="31"/>
        <end position="50"/>
    </location>
</feature>
<feature type="region of interest" description="Disordered" evidence="2">
    <location>
        <begin position="289"/>
        <end position="314"/>
    </location>
</feature>
<name>A0A2P6TU87_CHLSO</name>
<evidence type="ECO:0008006" key="6">
    <source>
        <dbReference type="Google" id="ProtNLM"/>
    </source>
</evidence>
<dbReference type="Proteomes" id="UP000239899">
    <property type="component" value="Unassembled WGS sequence"/>
</dbReference>
<sequence length="476" mass="50395">MAASLSFALCALSFSLACLIGLAAGRPVLPPPSPSAAAASPPPPSPPLLPAAASEEQRFKLGRAAVYGGHPSGQGDSDGIDTSQLACGMAAPTPWAQAHTATVNLQLHPSACGLCLLAVCADKATCPRSKAAAQPLLVVDDCGSCAADQILVAPAVFKNLTGYGQGGHPLPPSGWAAVAFRWVPCAPFFAASATISMRVLPGGNAYYRQVTFSNAGEQISAASINGQPLHRDASKLRWEWDGSRRPLNTTAPLAVQLTSASGDTLVAQLPSLKEGQQELGVQFVAGGTGRAVEHEQQQQHHQHHQQKQLHGHHAAAKRLLHGLQPADYACNDHRCCAERRLIAACVAEARRRGLPPHKVPGYVRRRLGGGVAVVRLRCDGSPGCSAPCTLCARELARYDLKVCCRLDDGVVWCGRLTDPDAPPAKMTSGQRSGLKEWQGRPRVPQGDDVPAPSATRQQQCQRQRQQQQRRQQPQAG</sequence>